<dbReference type="Pfam" id="PF13472">
    <property type="entry name" value="Lipase_GDSL_2"/>
    <property type="match status" value="1"/>
</dbReference>
<evidence type="ECO:0000313" key="2">
    <source>
        <dbReference type="EMBL" id="KAK9814717.1"/>
    </source>
</evidence>
<reference evidence="2 3" key="1">
    <citation type="journal article" date="2024" name="Nat. Commun.">
        <title>Phylogenomics reveals the evolutionary origins of lichenization in chlorophyte algae.</title>
        <authorList>
            <person name="Puginier C."/>
            <person name="Libourel C."/>
            <person name="Otte J."/>
            <person name="Skaloud P."/>
            <person name="Haon M."/>
            <person name="Grisel S."/>
            <person name="Petersen M."/>
            <person name="Berrin J.G."/>
            <person name="Delaux P.M."/>
            <person name="Dal Grande F."/>
            <person name="Keller J."/>
        </authorList>
    </citation>
    <scope>NUCLEOTIDE SEQUENCE [LARGE SCALE GENOMIC DNA]</scope>
    <source>
        <strain evidence="2 3">SAG 2043</strain>
    </source>
</reference>
<dbReference type="InterPro" id="IPR036514">
    <property type="entry name" value="SGNH_hydro_sf"/>
</dbReference>
<protein>
    <recommendedName>
        <fullName evidence="1">SGNH hydrolase-type esterase domain-containing protein</fullName>
    </recommendedName>
</protein>
<dbReference type="AlphaFoldDB" id="A0AAW1Q1Q1"/>
<dbReference type="SUPFAM" id="SSF52266">
    <property type="entry name" value="SGNH hydrolase"/>
    <property type="match status" value="1"/>
</dbReference>
<organism evidence="2 3">
    <name type="scientific">[Myrmecia] bisecta</name>
    <dbReference type="NCBI Taxonomy" id="41462"/>
    <lineage>
        <taxon>Eukaryota</taxon>
        <taxon>Viridiplantae</taxon>
        <taxon>Chlorophyta</taxon>
        <taxon>core chlorophytes</taxon>
        <taxon>Trebouxiophyceae</taxon>
        <taxon>Trebouxiales</taxon>
        <taxon>Trebouxiaceae</taxon>
        <taxon>Myrmecia</taxon>
    </lineage>
</organism>
<dbReference type="PANTHER" id="PTHR30383">
    <property type="entry name" value="THIOESTERASE 1/PROTEASE 1/LYSOPHOSPHOLIPASE L1"/>
    <property type="match status" value="1"/>
</dbReference>
<proteinExistence type="predicted"/>
<feature type="domain" description="SGNH hydrolase-type esterase" evidence="1">
    <location>
        <begin position="28"/>
        <end position="223"/>
    </location>
</feature>
<name>A0AAW1Q1Q1_9CHLO</name>
<dbReference type="InterPro" id="IPR051532">
    <property type="entry name" value="Ester_Hydrolysis_Enzymes"/>
</dbReference>
<dbReference type="Proteomes" id="UP001489004">
    <property type="component" value="Unassembled WGS sequence"/>
</dbReference>
<gene>
    <name evidence="2" type="ORF">WJX72_010374</name>
</gene>
<dbReference type="Gene3D" id="3.40.50.1110">
    <property type="entry name" value="SGNH hydrolase"/>
    <property type="match status" value="1"/>
</dbReference>
<keyword evidence="3" id="KW-1185">Reference proteome</keyword>
<dbReference type="InterPro" id="IPR013830">
    <property type="entry name" value="SGNH_hydro"/>
</dbReference>
<evidence type="ECO:0000259" key="1">
    <source>
        <dbReference type="Pfam" id="PF13472"/>
    </source>
</evidence>
<comment type="caution">
    <text evidence="2">The sequence shown here is derived from an EMBL/GenBank/DDBJ whole genome shotgun (WGS) entry which is preliminary data.</text>
</comment>
<accession>A0AAW1Q1Q1</accession>
<dbReference type="EMBL" id="JALJOR010000007">
    <property type="protein sequence ID" value="KAK9814717.1"/>
    <property type="molecule type" value="Genomic_DNA"/>
</dbReference>
<sequence>MPVWDELFRQQVAEVQAADQQGTVDIIFYGDSIIEAWRGTEMGHFCPRCRGSDAVFQQYFASKYKALVMAISGDQTGHLLWRMMNGHLPVVHQPKVAVILIGTNDLGIAFYSDGEQAMMDTAKTITNRIMEMIQYISEHAPTTKVLLVGLLPRCDRDAFAWPHPLMKGLQAVNKQLARFETELWMLGNTITYAECGPPFIRGQVLDKDLLPDGLHPNAAGMALVAQCISQAIEPLLTEQSEA</sequence>
<evidence type="ECO:0000313" key="3">
    <source>
        <dbReference type="Proteomes" id="UP001489004"/>
    </source>
</evidence>